<evidence type="ECO:0000256" key="6">
    <source>
        <dbReference type="ARBA" id="ARBA00022679"/>
    </source>
</evidence>
<proteinExistence type="predicted"/>
<evidence type="ECO:0000256" key="1">
    <source>
        <dbReference type="ARBA" id="ARBA00000085"/>
    </source>
</evidence>
<keyword evidence="13" id="KW-0175">Coiled coil</keyword>
<organism evidence="18 19">
    <name type="scientific">Anoxybacillus suryakundensis</name>
    <dbReference type="NCBI Taxonomy" id="1325335"/>
    <lineage>
        <taxon>Bacteria</taxon>
        <taxon>Bacillati</taxon>
        <taxon>Bacillota</taxon>
        <taxon>Bacilli</taxon>
        <taxon>Bacillales</taxon>
        <taxon>Anoxybacillaceae</taxon>
        <taxon>Anoxybacillus</taxon>
    </lineage>
</organism>
<dbReference type="FunFam" id="1.10.287.130:FF:000001">
    <property type="entry name" value="Two-component sensor histidine kinase"/>
    <property type="match status" value="1"/>
</dbReference>
<sequence>MEKMRNYFRKSLARQFVVLVTTFLFVFVIGAVSVFVYQSSLTTSFEQKKNQIETKMKYAQEIERAFNQAFSDARGYLAFNRKEFKLSIFREQENVQTALDALELVATTKDDTQFILKARQFANYYFVQLVPQAIEAFENGNIQKVLSLSENGGTASIEQFQFQMKTYKNKLTEQLDAEFQQLRNAQTTAQTAFILFIVMILAILITIARIMMKKIGRPLNELAKVAEKIANDEQVVYDMQETIKREDEIGKLANAFKKMLMSIQEKEESLMAHNEELLAQQDELEVQQAELEQALEAMQAREKELKRHNDFINGLSNSLDKQEVLKNIVCNMARVMEADRGMIVLMNDEQTHASFGLSEEGVHQFLTYIYNGLHQRLFEQKRPFMLKRELVPSEKGYHEETMYVHDVFLPVLSNENDVQAILVFSRFGGPFSDEDIQEYVGLTKQISISLQKIALYEQSEQARETVQHILNTVQEGIHFVDRDGHSVMVNKQMVTLLRKETIAELEGASYEQWARGLVEQSDADKKLCDYLRAIIFNGDEEHEPFVYHLPQKRKVMQVYAKPLYRNGERQGTVFVHRDITKQFEVDQMKSEFVSTVSHELRTPLSSVLGFTELMLTKELKPERQKKYLTTIYQEAKRLTALINDFLDVQRMESGKQTYDKKYEDIVSIIESVIETQKVNTKIHQFHFQKETDKTTVLGDRDKLAQVFTNLISNAIKYSPEGGNITVRMYERGNRLCIDVQDEGLGIPEEALPNLFTKFYRVDNSDRRRIGGTGLGLAIVKEIVKAHEGEVSVTSELKKGSTFTVSLPLVTLANAEEEERDNYEKYAHAHVIIVEDDEHLAALLEAELKDSGFRVKHVKEGKEAIALIQNEKPDAVVLDIMLEEHDASGWDVLKALKQNEHLSNIPIIISSALEEREKGMALGASSYLVKPYQPSQLSKMILQMLLNKERQGEIFIPMPKEEAE</sequence>
<keyword evidence="10" id="KW-0902">Two-component regulatory system</keyword>
<dbReference type="Pfam" id="PF00512">
    <property type="entry name" value="HisKA"/>
    <property type="match status" value="1"/>
</dbReference>
<dbReference type="CDD" id="cd06225">
    <property type="entry name" value="HAMP"/>
    <property type="match status" value="1"/>
</dbReference>
<dbReference type="Pfam" id="PF08448">
    <property type="entry name" value="PAS_4"/>
    <property type="match status" value="1"/>
</dbReference>
<dbReference type="RefSeq" id="WP_055440255.1">
    <property type="nucleotide sequence ID" value="NZ_BAABDZ010000031.1"/>
</dbReference>
<dbReference type="SUPFAM" id="SSF55781">
    <property type="entry name" value="GAF domain-like"/>
    <property type="match status" value="1"/>
</dbReference>
<evidence type="ECO:0000256" key="9">
    <source>
        <dbReference type="ARBA" id="ARBA00022840"/>
    </source>
</evidence>
<feature type="domain" description="HAMP" evidence="17">
    <location>
        <begin position="213"/>
        <end position="268"/>
    </location>
</feature>
<keyword evidence="14" id="KW-0812">Transmembrane</keyword>
<keyword evidence="7" id="KW-0547">Nucleotide-binding</keyword>
<dbReference type="InterPro" id="IPR003594">
    <property type="entry name" value="HATPase_dom"/>
</dbReference>
<dbReference type="AlphaFoldDB" id="A0A0K6GKA6"/>
<keyword evidence="9" id="KW-0067">ATP-binding</keyword>
<dbReference type="Gene3D" id="1.10.287.130">
    <property type="match status" value="1"/>
</dbReference>
<dbReference type="SMART" id="SM00448">
    <property type="entry name" value="REC"/>
    <property type="match status" value="1"/>
</dbReference>
<evidence type="ECO:0000256" key="4">
    <source>
        <dbReference type="ARBA" id="ARBA00022475"/>
    </source>
</evidence>
<dbReference type="PANTHER" id="PTHR43547">
    <property type="entry name" value="TWO-COMPONENT HISTIDINE KINASE"/>
    <property type="match status" value="1"/>
</dbReference>
<evidence type="ECO:0000256" key="3">
    <source>
        <dbReference type="ARBA" id="ARBA00012438"/>
    </source>
</evidence>
<evidence type="ECO:0000256" key="5">
    <source>
        <dbReference type="ARBA" id="ARBA00022553"/>
    </source>
</evidence>
<evidence type="ECO:0000256" key="14">
    <source>
        <dbReference type="SAM" id="Phobius"/>
    </source>
</evidence>
<dbReference type="PROSITE" id="PS50885">
    <property type="entry name" value="HAMP"/>
    <property type="match status" value="1"/>
</dbReference>
<keyword evidence="19" id="KW-1185">Reference proteome</keyword>
<dbReference type="CDD" id="cd00082">
    <property type="entry name" value="HisKA"/>
    <property type="match status" value="1"/>
</dbReference>
<dbReference type="Gene3D" id="6.10.340.10">
    <property type="match status" value="1"/>
</dbReference>
<evidence type="ECO:0000256" key="13">
    <source>
        <dbReference type="SAM" id="Coils"/>
    </source>
</evidence>
<evidence type="ECO:0000259" key="15">
    <source>
        <dbReference type="PROSITE" id="PS50109"/>
    </source>
</evidence>
<evidence type="ECO:0000313" key="18">
    <source>
        <dbReference type="EMBL" id="CUA79013.1"/>
    </source>
</evidence>
<dbReference type="GO" id="GO:0005886">
    <property type="term" value="C:plasma membrane"/>
    <property type="evidence" value="ECO:0007669"/>
    <property type="project" value="UniProtKB-SubCell"/>
</dbReference>
<feature type="transmembrane region" description="Helical" evidence="14">
    <location>
        <begin position="12"/>
        <end position="37"/>
    </location>
</feature>
<dbReference type="Gene3D" id="3.30.450.40">
    <property type="match status" value="1"/>
</dbReference>
<dbReference type="GO" id="GO:0000155">
    <property type="term" value="F:phosphorelay sensor kinase activity"/>
    <property type="evidence" value="ECO:0007669"/>
    <property type="project" value="InterPro"/>
</dbReference>
<dbReference type="Pfam" id="PF00672">
    <property type="entry name" value="HAMP"/>
    <property type="match status" value="1"/>
</dbReference>
<evidence type="ECO:0000313" key="19">
    <source>
        <dbReference type="Proteomes" id="UP000182738"/>
    </source>
</evidence>
<keyword evidence="8 18" id="KW-0418">Kinase</keyword>
<evidence type="ECO:0000256" key="7">
    <source>
        <dbReference type="ARBA" id="ARBA00022741"/>
    </source>
</evidence>
<dbReference type="SMART" id="SM00065">
    <property type="entry name" value="GAF"/>
    <property type="match status" value="1"/>
</dbReference>
<evidence type="ECO:0000256" key="2">
    <source>
        <dbReference type="ARBA" id="ARBA00004651"/>
    </source>
</evidence>
<dbReference type="SUPFAM" id="SSF55785">
    <property type="entry name" value="PYP-like sensor domain (PAS domain)"/>
    <property type="match status" value="1"/>
</dbReference>
<dbReference type="PROSITE" id="PS50110">
    <property type="entry name" value="RESPONSE_REGULATORY"/>
    <property type="match status" value="1"/>
</dbReference>
<feature type="transmembrane region" description="Helical" evidence="14">
    <location>
        <begin position="192"/>
        <end position="212"/>
    </location>
</feature>
<dbReference type="CDD" id="cd17574">
    <property type="entry name" value="REC_OmpR"/>
    <property type="match status" value="1"/>
</dbReference>
<dbReference type="Pfam" id="PF02518">
    <property type="entry name" value="HATPase_c"/>
    <property type="match status" value="1"/>
</dbReference>
<dbReference type="InterPro" id="IPR003660">
    <property type="entry name" value="HAMP_dom"/>
</dbReference>
<dbReference type="SUPFAM" id="SSF52172">
    <property type="entry name" value="CheY-like"/>
    <property type="match status" value="1"/>
</dbReference>
<feature type="modified residue" description="4-aspartylphosphate" evidence="12">
    <location>
        <position position="878"/>
    </location>
</feature>
<dbReference type="InterPro" id="IPR011006">
    <property type="entry name" value="CheY-like_superfamily"/>
</dbReference>
<dbReference type="InterPro" id="IPR001789">
    <property type="entry name" value="Sig_transdc_resp-reg_receiver"/>
</dbReference>
<dbReference type="InterPro" id="IPR003018">
    <property type="entry name" value="GAF"/>
</dbReference>
<keyword evidence="4" id="KW-1003">Cell membrane</keyword>
<evidence type="ECO:0000256" key="11">
    <source>
        <dbReference type="ARBA" id="ARBA00023136"/>
    </source>
</evidence>
<evidence type="ECO:0000256" key="12">
    <source>
        <dbReference type="PROSITE-ProRule" id="PRU00169"/>
    </source>
</evidence>
<name>A0A0K6GKA6_9BACL</name>
<dbReference type="InterPro" id="IPR029016">
    <property type="entry name" value="GAF-like_dom_sf"/>
</dbReference>
<keyword evidence="6" id="KW-0808">Transferase</keyword>
<dbReference type="CDD" id="cd00075">
    <property type="entry name" value="HATPase"/>
    <property type="match status" value="1"/>
</dbReference>
<feature type="domain" description="Response regulatory" evidence="16">
    <location>
        <begin position="829"/>
        <end position="944"/>
    </location>
</feature>
<dbReference type="STRING" id="1325335.GCA_001418025_00317"/>
<evidence type="ECO:0000256" key="8">
    <source>
        <dbReference type="ARBA" id="ARBA00022777"/>
    </source>
</evidence>
<comment type="catalytic activity">
    <reaction evidence="1">
        <text>ATP + protein L-histidine = ADP + protein N-phospho-L-histidine.</text>
        <dbReference type="EC" id="2.7.13.3"/>
    </reaction>
</comment>
<dbReference type="SUPFAM" id="SSF55874">
    <property type="entry name" value="ATPase domain of HSP90 chaperone/DNA topoisomerase II/histidine kinase"/>
    <property type="match status" value="1"/>
</dbReference>
<evidence type="ECO:0000256" key="10">
    <source>
        <dbReference type="ARBA" id="ARBA00023012"/>
    </source>
</evidence>
<keyword evidence="14" id="KW-1133">Transmembrane helix</keyword>
<comment type="subcellular location">
    <subcellularLocation>
        <location evidence="2">Cell membrane</location>
        <topology evidence="2">Multi-pass membrane protein</topology>
    </subcellularLocation>
</comment>
<dbReference type="InterPro" id="IPR003661">
    <property type="entry name" value="HisK_dim/P_dom"/>
</dbReference>
<dbReference type="OrthoDB" id="9813151at2"/>
<protein>
    <recommendedName>
        <fullName evidence="3">histidine kinase</fullName>
        <ecNumber evidence="3">2.7.13.3</ecNumber>
    </recommendedName>
</protein>
<dbReference type="PRINTS" id="PR00344">
    <property type="entry name" value="BCTRLSENSOR"/>
</dbReference>
<dbReference type="InterPro" id="IPR004358">
    <property type="entry name" value="Sig_transdc_His_kin-like_C"/>
</dbReference>
<dbReference type="SMART" id="SM00304">
    <property type="entry name" value="HAMP"/>
    <property type="match status" value="1"/>
</dbReference>
<dbReference type="Gene3D" id="3.30.450.20">
    <property type="entry name" value="PAS domain"/>
    <property type="match status" value="1"/>
</dbReference>
<dbReference type="Pfam" id="PF00072">
    <property type="entry name" value="Response_reg"/>
    <property type="match status" value="1"/>
</dbReference>
<evidence type="ECO:0000259" key="16">
    <source>
        <dbReference type="PROSITE" id="PS50110"/>
    </source>
</evidence>
<dbReference type="GO" id="GO:0005524">
    <property type="term" value="F:ATP binding"/>
    <property type="evidence" value="ECO:0007669"/>
    <property type="project" value="UniProtKB-KW"/>
</dbReference>
<dbReference type="InterPro" id="IPR036890">
    <property type="entry name" value="HATPase_C_sf"/>
</dbReference>
<dbReference type="SMART" id="SM00388">
    <property type="entry name" value="HisKA"/>
    <property type="match status" value="1"/>
</dbReference>
<dbReference type="Gene3D" id="3.40.50.2300">
    <property type="match status" value="1"/>
</dbReference>
<keyword evidence="5 12" id="KW-0597">Phosphoprotein</keyword>
<dbReference type="InterPro" id="IPR005467">
    <property type="entry name" value="His_kinase_dom"/>
</dbReference>
<feature type="coiled-coil region" evidence="13">
    <location>
        <begin position="263"/>
        <end position="308"/>
    </location>
</feature>
<reference evidence="19" key="1">
    <citation type="submission" date="2015-08" db="EMBL/GenBank/DDBJ databases">
        <authorList>
            <person name="Varghese N."/>
        </authorList>
    </citation>
    <scope>NUCLEOTIDE SEQUENCE [LARGE SCALE GENOMIC DNA]</scope>
    <source>
        <strain evidence="19">DSM 27374</strain>
    </source>
</reference>
<dbReference type="Gene3D" id="3.30.565.10">
    <property type="entry name" value="Histidine kinase-like ATPase, C-terminal domain"/>
    <property type="match status" value="1"/>
</dbReference>
<dbReference type="InterPro" id="IPR036097">
    <property type="entry name" value="HisK_dim/P_sf"/>
</dbReference>
<dbReference type="EMBL" id="CYGZ01000002">
    <property type="protein sequence ID" value="CUA79013.1"/>
    <property type="molecule type" value="Genomic_DNA"/>
</dbReference>
<evidence type="ECO:0000259" key="17">
    <source>
        <dbReference type="PROSITE" id="PS50885"/>
    </source>
</evidence>
<gene>
    <name evidence="18" type="ORF">Ga0061060_10281</name>
</gene>
<keyword evidence="11 14" id="KW-0472">Membrane</keyword>
<dbReference type="SUPFAM" id="SSF158472">
    <property type="entry name" value="HAMP domain-like"/>
    <property type="match status" value="1"/>
</dbReference>
<dbReference type="SMART" id="SM00387">
    <property type="entry name" value="HATPase_c"/>
    <property type="match status" value="1"/>
</dbReference>
<accession>A0A0K6GKA6</accession>
<dbReference type="EC" id="2.7.13.3" evidence="3"/>
<dbReference type="FunFam" id="3.30.565.10:FF:000006">
    <property type="entry name" value="Sensor histidine kinase WalK"/>
    <property type="match status" value="1"/>
</dbReference>
<dbReference type="PROSITE" id="PS50109">
    <property type="entry name" value="HIS_KIN"/>
    <property type="match status" value="1"/>
</dbReference>
<dbReference type="InterPro" id="IPR035965">
    <property type="entry name" value="PAS-like_dom_sf"/>
</dbReference>
<dbReference type="PANTHER" id="PTHR43547:SF2">
    <property type="entry name" value="HYBRID SIGNAL TRANSDUCTION HISTIDINE KINASE C"/>
    <property type="match status" value="1"/>
</dbReference>
<dbReference type="Proteomes" id="UP000182738">
    <property type="component" value="Unassembled WGS sequence"/>
</dbReference>
<dbReference type="SUPFAM" id="SSF47384">
    <property type="entry name" value="Homodimeric domain of signal transducing histidine kinase"/>
    <property type="match status" value="1"/>
</dbReference>
<dbReference type="InterPro" id="IPR013656">
    <property type="entry name" value="PAS_4"/>
</dbReference>
<feature type="domain" description="Histidine kinase" evidence="15">
    <location>
        <begin position="595"/>
        <end position="810"/>
    </location>
</feature>